<dbReference type="InterPro" id="IPR007813">
    <property type="entry name" value="PilN"/>
</dbReference>
<protein>
    <recommendedName>
        <fullName evidence="5">Fimbrial assembly protein</fullName>
    </recommendedName>
</protein>
<gene>
    <name evidence="3" type="ORF">C5B42_02240</name>
</gene>
<evidence type="ECO:0008006" key="5">
    <source>
        <dbReference type="Google" id="ProtNLM"/>
    </source>
</evidence>
<comment type="caution">
    <text evidence="3">The sequence shown here is derived from an EMBL/GenBank/DDBJ whole genome shotgun (WGS) entry which is preliminary data.</text>
</comment>
<name>A0A317JP62_9BACT</name>
<evidence type="ECO:0000313" key="4">
    <source>
        <dbReference type="Proteomes" id="UP000246104"/>
    </source>
</evidence>
<proteinExistence type="predicted"/>
<keyword evidence="2" id="KW-0472">Membrane</keyword>
<feature type="region of interest" description="Disordered" evidence="1">
    <location>
        <begin position="186"/>
        <end position="210"/>
    </location>
</feature>
<dbReference type="AlphaFoldDB" id="A0A317JP62"/>
<keyword evidence="2" id="KW-0812">Transmembrane</keyword>
<dbReference type="Proteomes" id="UP000246104">
    <property type="component" value="Unassembled WGS sequence"/>
</dbReference>
<feature type="transmembrane region" description="Helical" evidence="2">
    <location>
        <begin position="34"/>
        <end position="51"/>
    </location>
</feature>
<dbReference type="EMBL" id="PSRQ01000026">
    <property type="protein sequence ID" value="PWU23655.1"/>
    <property type="molecule type" value="Genomic_DNA"/>
</dbReference>
<sequence length="210" mass="23092">MAKKQYRYPAVNFIPKDPFYDTPIGKGMVWALRVGRYIVVFTEIIVIMSFASRFKLDRDLTDINSSIVQKTALIQSYGSTETQVRLIQTRSQKISDLLSQNAPLSQLNVLIGEVPTDVKLSRIGYQATEIQIGGVAQSSASFASFLQTLQHTPSFKGVIIDQLETGDKRDPGYVFAIRIELTDQPTSSTAPLPVAPSTTNTTDATLSTGK</sequence>
<accession>A0A317JP62</accession>
<evidence type="ECO:0000313" key="3">
    <source>
        <dbReference type="EMBL" id="PWU23655.1"/>
    </source>
</evidence>
<evidence type="ECO:0000256" key="1">
    <source>
        <dbReference type="SAM" id="MobiDB-lite"/>
    </source>
</evidence>
<dbReference type="Pfam" id="PF05137">
    <property type="entry name" value="PilN"/>
    <property type="match status" value="1"/>
</dbReference>
<organism evidence="3 4">
    <name type="scientific">Candidatus Cerribacteria bacterium 'Amazon FNV 2010 28 9'</name>
    <dbReference type="NCBI Taxonomy" id="2081795"/>
    <lineage>
        <taxon>Bacteria</taxon>
        <taxon>Candidatus Cerribacteria</taxon>
    </lineage>
</organism>
<feature type="compositionally biased region" description="Low complexity" evidence="1">
    <location>
        <begin position="198"/>
        <end position="210"/>
    </location>
</feature>
<reference evidence="3 4" key="1">
    <citation type="submission" date="2018-02" db="EMBL/GenBank/DDBJ databases">
        <title>Genomic Reconstructions from Amazon Rainforest and Pasture Soil Reveal Novel Insights into the Physiology of Candidate Phyla in Tropical Sites.</title>
        <authorList>
            <person name="Kroeger M.E."/>
            <person name="Delmont T."/>
            <person name="Eren A.M."/>
            <person name="Guo J."/>
            <person name="Meyer K.M."/>
            <person name="Khan K."/>
            <person name="Rodrigues J.L.M."/>
            <person name="Bohannan B.J.M."/>
            <person name="Tringe S."/>
            <person name="Borges C.D."/>
            <person name="Tiedje J."/>
            <person name="Tsai S.M."/>
            <person name="Nusslein K."/>
        </authorList>
    </citation>
    <scope>NUCLEOTIDE SEQUENCE [LARGE SCALE GENOMIC DNA]</scope>
    <source>
        <strain evidence="3">Amazon FNV 2010 28 9</strain>
    </source>
</reference>
<keyword evidence="2" id="KW-1133">Transmembrane helix</keyword>
<evidence type="ECO:0000256" key="2">
    <source>
        <dbReference type="SAM" id="Phobius"/>
    </source>
</evidence>